<accession>A0A381NNG0</accession>
<protein>
    <submittedName>
        <fullName evidence="1">Uncharacterized protein</fullName>
    </submittedName>
</protein>
<dbReference type="PROSITE" id="PS51257">
    <property type="entry name" value="PROKAR_LIPOPROTEIN"/>
    <property type="match status" value="1"/>
</dbReference>
<evidence type="ECO:0000313" key="1">
    <source>
        <dbReference type="EMBL" id="SUZ56146.1"/>
    </source>
</evidence>
<name>A0A381NNG0_9ZZZZ</name>
<gene>
    <name evidence="1" type="ORF">METZ01_LOCUS9000</name>
</gene>
<sequence>MKTMCVLVVVIFVMAACSNSDSNDLETPQSNERVAFTKKVDVFGVPIYATNTTGDHKLLHAAGVLAQYIDNNEDSEPDNPLIMAALLEGEGAITMTRTQGEMQGAPRGARPRGQGLYDEETHLNAKEQGVFDGALEEILHMVSDVGWGGAYPEVFGRVPGTEIANAMDLARGGQFQEIPDEYPAGAWYSYDDETCDYDCMASEYIYWAFTSFLGAQDIPGRFEQVGHEWKLTTRALLQEQDPAVYAILSNPEYKFPSVTPDGKYTGTTLTIEPYEHR</sequence>
<organism evidence="1">
    <name type="scientific">marine metagenome</name>
    <dbReference type="NCBI Taxonomy" id="408172"/>
    <lineage>
        <taxon>unclassified sequences</taxon>
        <taxon>metagenomes</taxon>
        <taxon>ecological metagenomes</taxon>
    </lineage>
</organism>
<dbReference type="AlphaFoldDB" id="A0A381NNG0"/>
<dbReference type="EMBL" id="UINC01000483">
    <property type="protein sequence ID" value="SUZ56146.1"/>
    <property type="molecule type" value="Genomic_DNA"/>
</dbReference>
<proteinExistence type="predicted"/>
<reference evidence="1" key="1">
    <citation type="submission" date="2018-05" db="EMBL/GenBank/DDBJ databases">
        <authorList>
            <person name="Lanie J.A."/>
            <person name="Ng W.-L."/>
            <person name="Kazmierczak K.M."/>
            <person name="Andrzejewski T.M."/>
            <person name="Davidsen T.M."/>
            <person name="Wayne K.J."/>
            <person name="Tettelin H."/>
            <person name="Glass J.I."/>
            <person name="Rusch D."/>
            <person name="Podicherti R."/>
            <person name="Tsui H.-C.T."/>
            <person name="Winkler M.E."/>
        </authorList>
    </citation>
    <scope>NUCLEOTIDE SEQUENCE</scope>
</reference>